<name>A0A2R6X0L8_MARPO</name>
<keyword evidence="2" id="KW-1185">Reference proteome</keyword>
<sequence length="145" mass="16246">MEVLISSSPLHFADLEPIRPHRIPAFLRLYDLQLVPVCQMTNTFQVPSHAMLLESVSQREHTPSHPHSHLQPARPHPASLLSFLTCLLVCCKLLFFQCFRPPSLALTTPMVSCTLAKIETQCAFFQEHSSTVQRTPQSATHCSTG</sequence>
<dbReference type="Proteomes" id="UP000244005">
    <property type="component" value="Unassembled WGS sequence"/>
</dbReference>
<proteinExistence type="predicted"/>
<evidence type="ECO:0000313" key="2">
    <source>
        <dbReference type="Proteomes" id="UP000244005"/>
    </source>
</evidence>
<evidence type="ECO:0000313" key="1">
    <source>
        <dbReference type="EMBL" id="PTQ39647.1"/>
    </source>
</evidence>
<dbReference type="Gramene" id="Mp4g03880.1">
    <property type="protein sequence ID" value="Mp4g03880.1.cds1"/>
    <property type="gene ID" value="Mp4g03880"/>
</dbReference>
<protein>
    <submittedName>
        <fullName evidence="1">Uncharacterized protein</fullName>
    </submittedName>
</protein>
<dbReference type="AlphaFoldDB" id="A0A2R6X0L8"/>
<gene>
    <name evidence="1" type="ORF">MARPO_0044s0086</name>
</gene>
<organism evidence="1 2">
    <name type="scientific">Marchantia polymorpha</name>
    <name type="common">Common liverwort</name>
    <name type="synonym">Marchantia aquatica</name>
    <dbReference type="NCBI Taxonomy" id="3197"/>
    <lineage>
        <taxon>Eukaryota</taxon>
        <taxon>Viridiplantae</taxon>
        <taxon>Streptophyta</taxon>
        <taxon>Embryophyta</taxon>
        <taxon>Marchantiophyta</taxon>
        <taxon>Marchantiopsida</taxon>
        <taxon>Marchantiidae</taxon>
        <taxon>Marchantiales</taxon>
        <taxon>Marchantiaceae</taxon>
        <taxon>Marchantia</taxon>
    </lineage>
</organism>
<accession>A0A2R6X0L8</accession>
<dbReference type="EMBL" id="KZ772716">
    <property type="protein sequence ID" value="PTQ39647.1"/>
    <property type="molecule type" value="Genomic_DNA"/>
</dbReference>
<reference evidence="2" key="1">
    <citation type="journal article" date="2017" name="Cell">
        <title>Insights into land plant evolution garnered from the Marchantia polymorpha genome.</title>
        <authorList>
            <person name="Bowman J.L."/>
            <person name="Kohchi T."/>
            <person name="Yamato K.T."/>
            <person name="Jenkins J."/>
            <person name="Shu S."/>
            <person name="Ishizaki K."/>
            <person name="Yamaoka S."/>
            <person name="Nishihama R."/>
            <person name="Nakamura Y."/>
            <person name="Berger F."/>
            <person name="Adam C."/>
            <person name="Aki S.S."/>
            <person name="Althoff F."/>
            <person name="Araki T."/>
            <person name="Arteaga-Vazquez M.A."/>
            <person name="Balasubrmanian S."/>
            <person name="Barry K."/>
            <person name="Bauer D."/>
            <person name="Boehm C.R."/>
            <person name="Briginshaw L."/>
            <person name="Caballero-Perez J."/>
            <person name="Catarino B."/>
            <person name="Chen F."/>
            <person name="Chiyoda S."/>
            <person name="Chovatia M."/>
            <person name="Davies K.M."/>
            <person name="Delmans M."/>
            <person name="Demura T."/>
            <person name="Dierschke T."/>
            <person name="Dolan L."/>
            <person name="Dorantes-Acosta A.E."/>
            <person name="Eklund D.M."/>
            <person name="Florent S.N."/>
            <person name="Flores-Sandoval E."/>
            <person name="Fujiyama A."/>
            <person name="Fukuzawa H."/>
            <person name="Galik B."/>
            <person name="Grimanelli D."/>
            <person name="Grimwood J."/>
            <person name="Grossniklaus U."/>
            <person name="Hamada T."/>
            <person name="Haseloff J."/>
            <person name="Hetherington A.J."/>
            <person name="Higo A."/>
            <person name="Hirakawa Y."/>
            <person name="Hundley H.N."/>
            <person name="Ikeda Y."/>
            <person name="Inoue K."/>
            <person name="Inoue S.I."/>
            <person name="Ishida S."/>
            <person name="Jia Q."/>
            <person name="Kakita M."/>
            <person name="Kanazawa T."/>
            <person name="Kawai Y."/>
            <person name="Kawashima T."/>
            <person name="Kennedy M."/>
            <person name="Kinose K."/>
            <person name="Kinoshita T."/>
            <person name="Kohara Y."/>
            <person name="Koide E."/>
            <person name="Komatsu K."/>
            <person name="Kopischke S."/>
            <person name="Kubo M."/>
            <person name="Kyozuka J."/>
            <person name="Lagercrantz U."/>
            <person name="Lin S.S."/>
            <person name="Lindquist E."/>
            <person name="Lipzen A.M."/>
            <person name="Lu C.W."/>
            <person name="De Luna E."/>
            <person name="Martienssen R.A."/>
            <person name="Minamino N."/>
            <person name="Mizutani M."/>
            <person name="Mizutani M."/>
            <person name="Mochizuki N."/>
            <person name="Monte I."/>
            <person name="Mosher R."/>
            <person name="Nagasaki H."/>
            <person name="Nakagami H."/>
            <person name="Naramoto S."/>
            <person name="Nishitani K."/>
            <person name="Ohtani M."/>
            <person name="Okamoto T."/>
            <person name="Okumura M."/>
            <person name="Phillips J."/>
            <person name="Pollak B."/>
            <person name="Reinders A."/>
            <person name="Rovekamp M."/>
            <person name="Sano R."/>
            <person name="Sawa S."/>
            <person name="Schmid M.W."/>
            <person name="Shirakawa M."/>
            <person name="Solano R."/>
            <person name="Spunde A."/>
            <person name="Suetsugu N."/>
            <person name="Sugano S."/>
            <person name="Sugiyama A."/>
            <person name="Sun R."/>
            <person name="Suzuki Y."/>
            <person name="Takenaka M."/>
            <person name="Takezawa D."/>
            <person name="Tomogane H."/>
            <person name="Tsuzuki M."/>
            <person name="Ueda T."/>
            <person name="Umeda M."/>
            <person name="Ward J.M."/>
            <person name="Watanabe Y."/>
            <person name="Yazaki K."/>
            <person name="Yokoyama R."/>
            <person name="Yoshitake Y."/>
            <person name="Yotsui I."/>
            <person name="Zachgo S."/>
            <person name="Schmutz J."/>
        </authorList>
    </citation>
    <scope>NUCLEOTIDE SEQUENCE [LARGE SCALE GENOMIC DNA]</scope>
    <source>
        <strain evidence="2">Tak-1</strain>
    </source>
</reference>